<feature type="compositionally biased region" description="Polar residues" evidence="1">
    <location>
        <begin position="588"/>
        <end position="603"/>
    </location>
</feature>
<feature type="region of interest" description="Disordered" evidence="1">
    <location>
        <begin position="588"/>
        <end position="607"/>
    </location>
</feature>
<feature type="compositionally biased region" description="Polar residues" evidence="1">
    <location>
        <begin position="424"/>
        <end position="443"/>
    </location>
</feature>
<feature type="region of interest" description="Disordered" evidence="1">
    <location>
        <begin position="852"/>
        <end position="877"/>
    </location>
</feature>
<accession>A0A819A106</accession>
<dbReference type="EMBL" id="CAJOAZ010001184">
    <property type="protein sequence ID" value="CAF3777416.1"/>
    <property type="molecule type" value="Genomic_DNA"/>
</dbReference>
<feature type="region of interest" description="Disordered" evidence="1">
    <location>
        <begin position="319"/>
        <end position="339"/>
    </location>
</feature>
<name>A0A819A106_9BILA</name>
<evidence type="ECO:0000313" key="3">
    <source>
        <dbReference type="EMBL" id="CAF3777416.1"/>
    </source>
</evidence>
<reference evidence="3" key="1">
    <citation type="submission" date="2021-02" db="EMBL/GenBank/DDBJ databases">
        <authorList>
            <person name="Nowell W R."/>
        </authorList>
    </citation>
    <scope>NUCLEOTIDE SEQUENCE</scope>
</reference>
<feature type="compositionally biased region" description="Low complexity" evidence="1">
    <location>
        <begin position="319"/>
        <end position="336"/>
    </location>
</feature>
<evidence type="ECO:0000256" key="2">
    <source>
        <dbReference type="SAM" id="Phobius"/>
    </source>
</evidence>
<keyword evidence="2" id="KW-0812">Transmembrane</keyword>
<feature type="transmembrane region" description="Helical" evidence="2">
    <location>
        <begin position="87"/>
        <end position="113"/>
    </location>
</feature>
<feature type="compositionally biased region" description="Polar residues" evidence="1">
    <location>
        <begin position="854"/>
        <end position="873"/>
    </location>
</feature>
<dbReference type="Proteomes" id="UP000663844">
    <property type="component" value="Unassembled WGS sequence"/>
</dbReference>
<feature type="compositionally biased region" description="Low complexity" evidence="1">
    <location>
        <begin position="444"/>
        <end position="454"/>
    </location>
</feature>
<comment type="caution">
    <text evidence="3">The sequence shown here is derived from an EMBL/GenBank/DDBJ whole genome shotgun (WGS) entry which is preliminary data.</text>
</comment>
<evidence type="ECO:0000313" key="4">
    <source>
        <dbReference type="Proteomes" id="UP000663844"/>
    </source>
</evidence>
<organism evidence="3 4">
    <name type="scientific">Adineta steineri</name>
    <dbReference type="NCBI Taxonomy" id="433720"/>
    <lineage>
        <taxon>Eukaryota</taxon>
        <taxon>Metazoa</taxon>
        <taxon>Spiralia</taxon>
        <taxon>Gnathifera</taxon>
        <taxon>Rotifera</taxon>
        <taxon>Eurotatoria</taxon>
        <taxon>Bdelloidea</taxon>
        <taxon>Adinetida</taxon>
        <taxon>Adinetidae</taxon>
        <taxon>Adineta</taxon>
    </lineage>
</organism>
<proteinExistence type="predicted"/>
<sequence length="1638" mass="178832">MRRTNRVEPINIGQNGNDLTRATMTTTTRMEFVRRVEVLPMGEAVARLHSDLNQSLAGEVAISPRIWTGGMQQVATPVAVRGSRRSIWCIGCCFITVGLLALCGIIAGLTIAFRNTNDIGESGIERYDVGDLHYGMNDVDTAKFPSSTYLSSNNKMVVQNYLSNQLLDESGYRGLFIDGVLVQQQSTNNRRRRDTSCDALFIIQNIQVYFDYCSTCTGSRNLALRRSLGNLTAFQQPLNLLINNGSMSKVSTQLCSAPTISSLIVPVRLSILQAQQINSSLLPIETYSTTPTEISSSYSTYIYPKRPTTGRSSNIFTSRSISTQKRRTTTSTTTTTLPPMETTLPIVTTIVNDISTAIFTTSSTITTDGTPTTEFTIIQTSSEQTETTTAFNNIDRTISSTDSMTTSSGTIDDMTTSVQELKETSASQQTTLSSDETSTYNTDFTSPSTESFSTEFHEITLPSSASPTDLSSKETSTSNIMDNTTISEEFETTSTDDLSTISQGEQQEETLLTTSLDDYSTVTSLISDSTTNTNNIDTSSSSSSLYDISTIEIQLSTVSDYTEETSLSPQHILTTIQPLTTKVQTSFKSKASTAGSSRQTTKKISPFPPYKSVFSTISIRNRSSQQTSGATSSFTSVKPGRTRKQTYYSTAFVSPTTQRYDTSRAITTTLPSVKPGRTRKQTYYSTVFASPTTQRYDTSRAITTTLPSVKPGRTRKQTYYSTALASPTTQRYDTSQAKTSTVKPGRTRKQTYYSTVFVSPTTQRYDTSRAITTTLPSVKPGRTRKQTYYSTAFVSPTTQRYDTSRAVTSTNIYGPTSAKRRGRLTTVVTPLASTSQTNVRAYTTMTLPLTTATQQRGRSKNTISKSKQTTYIPTSLPPRKTVLSTSTMKQYYTSLLTTDIMTTGSTIATNTDIETVKSTLSTESVSFSTTPTILIDLHTSTSSLNEDQTTEPLLTIDLISTTPNDISTDEPFIITSKLNTTSTTTTVVSTDGMTITRSLFANLTEQQRLYSSASTALSVNAYIESSSITTVLITHSSIQSTKEIDTKSSVLLETLFDTSFPTMNQIRTSTEDSSQSKLLITTISPIHDTKSTHVINSDISSRMSTEFMNIELTPSTNPDMLQFETSERSIKPLDNAQKSSTQLIQTSSTDISTLSSTISVDLTSTEFLSTIYQPLMITSSIHTLTSTETSISTSYILSEIITSKDLKTSTSHIETETNTISTGSVIPTYNVTQSSMEFNTNSTTLASFITNTKELYTQTLLTTDQRVSSSSQHPSISSHDTFSSTENINKLSTAPVDTTDNNYMISKTDLNLSSTSELTSTQLISTINDKMLSTTDLNIPNTIEDNPTIMFISTSTMTSDISLPVGTDSTMDSITSSIQSFSKLVTNSNLEISSRLTSISTGAMLSTTAIPTANDNSITLSNDRTLSTFETTSTVSTDPSNIYETLTQTTFMTHSQNSNMNSITHQLLSATATMLVTDVNTIKTNTILSTTEQLSKEQISTTDTSNLHTMILDTTIDDSIKPLTYSSIISTSNEVTTKTSTLTHSSTDVDNDLISTILQSQTSILKHSTDNKSSTLSFLTDDIDLTSSSTFHTLTLHSSSANTLTSDISQDQQSVNQLSTLSTIVQSSNEQINFRTST</sequence>
<gene>
    <name evidence="3" type="ORF">OXD698_LOCUS16949</name>
</gene>
<keyword evidence="2" id="KW-0472">Membrane</keyword>
<evidence type="ECO:0000256" key="1">
    <source>
        <dbReference type="SAM" id="MobiDB-lite"/>
    </source>
</evidence>
<protein>
    <submittedName>
        <fullName evidence="3">Uncharacterized protein</fullName>
    </submittedName>
</protein>
<keyword evidence="2" id="KW-1133">Transmembrane helix</keyword>
<feature type="region of interest" description="Disordered" evidence="1">
    <location>
        <begin position="423"/>
        <end position="455"/>
    </location>
</feature>
<feature type="non-terminal residue" evidence="3">
    <location>
        <position position="1638"/>
    </location>
</feature>